<dbReference type="InterPro" id="IPR046350">
    <property type="entry name" value="Cystatin_sf"/>
</dbReference>
<dbReference type="Gene3D" id="3.10.450.10">
    <property type="match status" value="1"/>
</dbReference>
<feature type="transmembrane region" description="Helical" evidence="1">
    <location>
        <begin position="14"/>
        <end position="33"/>
    </location>
</feature>
<keyword evidence="1" id="KW-0812">Transmembrane</keyword>
<keyword evidence="1" id="KW-1133">Transmembrane helix</keyword>
<reference evidence="2" key="1">
    <citation type="submission" date="2015-11" db="EMBL/GenBank/DDBJ databases">
        <title>De novo transcriptome assembly of four potential Pierce s Disease insect vectors from Arizona vineyards.</title>
        <authorList>
            <person name="Tassone E.E."/>
        </authorList>
    </citation>
    <scope>NUCLEOTIDE SEQUENCE</scope>
</reference>
<gene>
    <name evidence="2" type="ORF">g.2825</name>
</gene>
<evidence type="ECO:0000256" key="1">
    <source>
        <dbReference type="SAM" id="Phobius"/>
    </source>
</evidence>
<sequence>LVYSQVHLIQMKTGFASVVAFLFILEAVCGVYVGGEKPIDPSDTENVKQAKAMLKEGLEQEMMDQPGYKTKITLKDVKVKKQVVSGTRYNMEATVVYETKCITVPALCKPQATRTANCKTSFWLPLGKDAKLQYTDDGQPQCAV</sequence>
<dbReference type="EMBL" id="GECZ01013805">
    <property type="protein sequence ID" value="JAS55964.1"/>
    <property type="molecule type" value="Transcribed_RNA"/>
</dbReference>
<evidence type="ECO:0000313" key="2">
    <source>
        <dbReference type="EMBL" id="JAS55964.1"/>
    </source>
</evidence>
<dbReference type="AlphaFoldDB" id="A0A1B6G0K1"/>
<proteinExistence type="predicted"/>
<dbReference type="SUPFAM" id="SSF54403">
    <property type="entry name" value="Cystatin/monellin"/>
    <property type="match status" value="1"/>
</dbReference>
<organism evidence="2">
    <name type="scientific">Cuerna arida</name>
    <dbReference type="NCBI Taxonomy" id="1464854"/>
    <lineage>
        <taxon>Eukaryota</taxon>
        <taxon>Metazoa</taxon>
        <taxon>Ecdysozoa</taxon>
        <taxon>Arthropoda</taxon>
        <taxon>Hexapoda</taxon>
        <taxon>Insecta</taxon>
        <taxon>Pterygota</taxon>
        <taxon>Neoptera</taxon>
        <taxon>Paraneoptera</taxon>
        <taxon>Hemiptera</taxon>
        <taxon>Auchenorrhyncha</taxon>
        <taxon>Membracoidea</taxon>
        <taxon>Cicadellidae</taxon>
        <taxon>Cicadellinae</taxon>
        <taxon>Proconiini</taxon>
        <taxon>Cuerna</taxon>
    </lineage>
</organism>
<protein>
    <recommendedName>
        <fullName evidence="3">Cystatin domain-containing protein</fullName>
    </recommendedName>
</protein>
<name>A0A1B6G0K1_9HEMI</name>
<accession>A0A1B6G0K1</accession>
<evidence type="ECO:0008006" key="3">
    <source>
        <dbReference type="Google" id="ProtNLM"/>
    </source>
</evidence>
<feature type="non-terminal residue" evidence="2">
    <location>
        <position position="1"/>
    </location>
</feature>
<keyword evidence="1" id="KW-0472">Membrane</keyword>